<keyword evidence="2" id="KW-1185">Reference proteome</keyword>
<protein>
    <submittedName>
        <fullName evidence="1">Uncharacterized protein</fullName>
    </submittedName>
</protein>
<gene>
    <name evidence="1" type="ORF">EHS89_01835</name>
</gene>
<dbReference type="RefSeq" id="WP_124924399.1">
    <property type="nucleotide sequence ID" value="NZ_BMOH01000001.1"/>
</dbReference>
<reference evidence="1 2" key="1">
    <citation type="submission" date="2018-11" db="EMBL/GenBank/DDBJ databases">
        <title>The draft genome sequence of Amphritea balenae JAMM 1525T.</title>
        <authorList>
            <person name="Fang Z."/>
            <person name="Zhang Y."/>
            <person name="Han X."/>
        </authorList>
    </citation>
    <scope>NUCLEOTIDE SEQUENCE [LARGE SCALE GENOMIC DNA]</scope>
    <source>
        <strain evidence="1 2">JAMM 1525</strain>
    </source>
</reference>
<organism evidence="1 2">
    <name type="scientific">Amphritea balenae</name>
    <dbReference type="NCBI Taxonomy" id="452629"/>
    <lineage>
        <taxon>Bacteria</taxon>
        <taxon>Pseudomonadati</taxon>
        <taxon>Pseudomonadota</taxon>
        <taxon>Gammaproteobacteria</taxon>
        <taxon>Oceanospirillales</taxon>
        <taxon>Oceanospirillaceae</taxon>
        <taxon>Amphritea</taxon>
    </lineage>
</organism>
<dbReference type="EMBL" id="RQXV01000001">
    <property type="protein sequence ID" value="RRD01326.1"/>
    <property type="molecule type" value="Genomic_DNA"/>
</dbReference>
<comment type="caution">
    <text evidence="1">The sequence shown here is derived from an EMBL/GenBank/DDBJ whole genome shotgun (WGS) entry which is preliminary data.</text>
</comment>
<evidence type="ECO:0000313" key="2">
    <source>
        <dbReference type="Proteomes" id="UP000267535"/>
    </source>
</evidence>
<accession>A0A3P1SXP7</accession>
<name>A0A3P1SXP7_9GAMM</name>
<dbReference type="Proteomes" id="UP000267535">
    <property type="component" value="Unassembled WGS sequence"/>
</dbReference>
<dbReference type="AlphaFoldDB" id="A0A3P1SXP7"/>
<dbReference type="OrthoDB" id="5951715at2"/>
<sequence>MGGVGSGYWYRVPRRIYIEDTLQLDIRDLKRQGVLNGNGSGMLSWPVKQLSAEYSIGSAEVVLKAPWLVGKQGQHIFLSPSDCNFGGQRQWFECGACFRRVASLCCLNGLFRCRHCYCLPYRTQGMTKEARQFVKLNKLEQLIFDRYDNGFRCKKYGMHWKTYMKLMTQYVNMGGAQ</sequence>
<evidence type="ECO:0000313" key="1">
    <source>
        <dbReference type="EMBL" id="RRD01326.1"/>
    </source>
</evidence>
<proteinExistence type="predicted"/>